<dbReference type="Proteomes" id="UP000821865">
    <property type="component" value="Chromosome 8"/>
</dbReference>
<sequence>MPKPTSRRRHGERHPHHESKRNQSGSRPDRRSPFPKSTEDTRASVITRQGAGSHATTCTNGKPRDDGMPSPLSAPPSPRFIASGRDHGFSSDGSVRPTPSATATCNSPSPLTSPSPEVKPELQPVPPVVSAQSSPRFYVATGVDANRAIASVVDIWREPRADLSAASGKLQEKSAETPAAAQVHAAAAAEELRQQAPSPPSPQVKTLGHLSAAKAVVGSQNNDGRAAKRKASFAVTPRKRAAADLYHALENLGNVAETTPEPVMSRPTQFLTRNLTIAFTMACVGVSVLFVFVAVFVALANKSTGVGSNLCRTEDCDEHAMLLTKDLDPKLDPCEDFAAFVCSAWRVSRTHSEQARSVIDDLRFSWYDHFDNTLRRGALSISAARKPRAMYKMCRRYFPVNVSQVALILSHIKKYQMQWPEPPRKPQPPLSMLVLLSSKWWMHFWITVNMLESSPSGKRRIQVRPGLYLSILLNHHQTVAQSYVQYWKQYVAFLYPNANTRPAVNEAVVNEVRGIEEDVLNRLQITAALLPKRPARFSFGKVRAYVPNASVTLWREAFQAGLSLQPALTDDDEIVVSDVSYIRTVSMLLAKYSEVQLNMHITWLVLQYYAPVADYSVLVSYYGSKEKAQEYLSAYCAHKTAAAYKVLVLALGFHAHFTDQDRTAIDAGFQNLLSAAVGKINSSHWMGDEDKARAADKVASMRMALWPPQSVLDDDTLEGLYADFPEKAPSFAQYWIQALEAAARMNRTPDFSEALLLLGSHFPTYADYDYISNVVQLAMGAVTKPAYYSHGTRGMLYGGLLFLVALQLVRALDDEGIKWAPNGTALGDTTFSAPALEAYRAREQCQQGAAGKGSVFPEVPALEIAFSALEESRFRNDSEPTALVENLSELKVFFMTLCYLACASPGGTSSIGADCNKVVRNSRAFANAYRCRKGSKMNPENKCSFFA</sequence>
<accession>A0ACB8C6V1</accession>
<keyword evidence="2" id="KW-1185">Reference proteome</keyword>
<protein>
    <submittedName>
        <fullName evidence="1">Uncharacterized protein</fullName>
    </submittedName>
</protein>
<comment type="caution">
    <text evidence="1">The sequence shown here is derived from an EMBL/GenBank/DDBJ whole genome shotgun (WGS) entry which is preliminary data.</text>
</comment>
<organism evidence="1 2">
    <name type="scientific">Dermacentor silvarum</name>
    <name type="common">Tick</name>
    <dbReference type="NCBI Taxonomy" id="543639"/>
    <lineage>
        <taxon>Eukaryota</taxon>
        <taxon>Metazoa</taxon>
        <taxon>Ecdysozoa</taxon>
        <taxon>Arthropoda</taxon>
        <taxon>Chelicerata</taxon>
        <taxon>Arachnida</taxon>
        <taxon>Acari</taxon>
        <taxon>Parasitiformes</taxon>
        <taxon>Ixodida</taxon>
        <taxon>Ixodoidea</taxon>
        <taxon>Ixodidae</taxon>
        <taxon>Rhipicephalinae</taxon>
        <taxon>Dermacentor</taxon>
    </lineage>
</organism>
<proteinExistence type="predicted"/>
<name>A0ACB8C6V1_DERSI</name>
<gene>
    <name evidence="1" type="ORF">HPB49_001696</name>
</gene>
<reference evidence="1" key="1">
    <citation type="submission" date="2020-05" db="EMBL/GenBank/DDBJ databases">
        <title>Large-scale comparative analyses of tick genomes elucidate their genetic diversity and vector capacities.</title>
        <authorList>
            <person name="Jia N."/>
            <person name="Wang J."/>
            <person name="Shi W."/>
            <person name="Du L."/>
            <person name="Sun Y."/>
            <person name="Zhan W."/>
            <person name="Jiang J."/>
            <person name="Wang Q."/>
            <person name="Zhang B."/>
            <person name="Ji P."/>
            <person name="Sakyi L.B."/>
            <person name="Cui X."/>
            <person name="Yuan T."/>
            <person name="Jiang B."/>
            <person name="Yang W."/>
            <person name="Lam T.T.-Y."/>
            <person name="Chang Q."/>
            <person name="Ding S."/>
            <person name="Wang X."/>
            <person name="Zhu J."/>
            <person name="Ruan X."/>
            <person name="Zhao L."/>
            <person name="Wei J."/>
            <person name="Que T."/>
            <person name="Du C."/>
            <person name="Cheng J."/>
            <person name="Dai P."/>
            <person name="Han X."/>
            <person name="Huang E."/>
            <person name="Gao Y."/>
            <person name="Liu J."/>
            <person name="Shao H."/>
            <person name="Ye R."/>
            <person name="Li L."/>
            <person name="Wei W."/>
            <person name="Wang X."/>
            <person name="Wang C."/>
            <person name="Yang T."/>
            <person name="Huo Q."/>
            <person name="Li W."/>
            <person name="Guo W."/>
            <person name="Chen H."/>
            <person name="Zhou L."/>
            <person name="Ni X."/>
            <person name="Tian J."/>
            <person name="Zhou Y."/>
            <person name="Sheng Y."/>
            <person name="Liu T."/>
            <person name="Pan Y."/>
            <person name="Xia L."/>
            <person name="Li J."/>
            <person name="Zhao F."/>
            <person name="Cao W."/>
        </authorList>
    </citation>
    <scope>NUCLEOTIDE SEQUENCE</scope>
    <source>
        <strain evidence="1">Dsil-2018</strain>
    </source>
</reference>
<dbReference type="EMBL" id="CM023477">
    <property type="protein sequence ID" value="KAH7936621.1"/>
    <property type="molecule type" value="Genomic_DNA"/>
</dbReference>
<evidence type="ECO:0000313" key="2">
    <source>
        <dbReference type="Proteomes" id="UP000821865"/>
    </source>
</evidence>
<evidence type="ECO:0000313" key="1">
    <source>
        <dbReference type="EMBL" id="KAH7936621.1"/>
    </source>
</evidence>